<protein>
    <submittedName>
        <fullName evidence="9">Uncharacterized protein</fullName>
    </submittedName>
</protein>
<evidence type="ECO:0000313" key="3">
    <source>
        <dbReference type="EMBL" id="QNO42277.1"/>
    </source>
</evidence>
<evidence type="ECO:0000313" key="10">
    <source>
        <dbReference type="EMBL" id="QNO45508.1"/>
    </source>
</evidence>
<evidence type="ECO:0000313" key="5">
    <source>
        <dbReference type="EMBL" id="QNO42570.1"/>
    </source>
</evidence>
<gene>
    <name evidence="7" type="ORF">ABGNOHFO_00005</name>
    <name evidence="3" type="ORF">CCKMDOMK_00006</name>
    <name evidence="8" type="ORF">CIHDLBAA_00006</name>
    <name evidence="10" type="ORF">FIICPACM_00010</name>
    <name evidence="1" type="ORF">HEBJAHIM_00006</name>
    <name evidence="2" type="ORF">INBEEEIC_00021</name>
    <name evidence="4" type="ORF">LBOOMNCC_00038</name>
    <name evidence="6" type="ORF">MGECJJGJ_00006</name>
    <name evidence="5" type="ORF">MMDHCPHC_00006</name>
    <name evidence="9" type="ORF">NFCMFEAA_00006</name>
</gene>
<sequence>MATNRNRFKNMNELEMISSMTDSELSRNARRGGIDSILEIGYRLHGAAAANVQTAADRIMASPELDIGV</sequence>
<evidence type="ECO:0000313" key="2">
    <source>
        <dbReference type="EMBL" id="QNO42119.1"/>
    </source>
</evidence>
<dbReference type="EMBL" id="MT630708">
    <property type="protein sequence ID" value="QNO42119.1"/>
    <property type="molecule type" value="Genomic_DNA"/>
</dbReference>
<dbReference type="EMBL" id="MT630726">
    <property type="protein sequence ID" value="QNO42277.1"/>
    <property type="molecule type" value="Genomic_DNA"/>
</dbReference>
<accession>A0A7G9Y692</accession>
<name>A0A7G9Y692_9EURY</name>
<dbReference type="EMBL" id="MT630742">
    <property type="protein sequence ID" value="QNO42485.1"/>
    <property type="molecule type" value="Genomic_DNA"/>
</dbReference>
<dbReference type="EMBL" id="MT630770">
    <property type="protein sequence ID" value="QNO42827.1"/>
    <property type="molecule type" value="Genomic_DNA"/>
</dbReference>
<dbReference type="EMBL" id="MT631127">
    <property type="protein sequence ID" value="QNO45508.1"/>
    <property type="molecule type" value="Genomic_DNA"/>
</dbReference>
<evidence type="ECO:0000313" key="1">
    <source>
        <dbReference type="EMBL" id="QNO41565.1"/>
    </source>
</evidence>
<proteinExistence type="predicted"/>
<evidence type="ECO:0000313" key="6">
    <source>
        <dbReference type="EMBL" id="QNO42827.1"/>
    </source>
</evidence>
<dbReference type="EMBL" id="MT630844">
    <property type="protein sequence ID" value="QNO43526.1"/>
    <property type="molecule type" value="Genomic_DNA"/>
</dbReference>
<dbReference type="AlphaFoldDB" id="A0A7G9Y692"/>
<evidence type="ECO:0000313" key="7">
    <source>
        <dbReference type="EMBL" id="QNO42986.1"/>
    </source>
</evidence>
<evidence type="ECO:0000313" key="8">
    <source>
        <dbReference type="EMBL" id="QNO43154.1"/>
    </source>
</evidence>
<dbReference type="EMBL" id="MT630793">
    <property type="protein sequence ID" value="QNO43154.1"/>
    <property type="molecule type" value="Genomic_DNA"/>
</dbReference>
<organism evidence="9">
    <name type="scientific">Candidatus Methanogaster sp. ANME-2c ERB4</name>
    <dbReference type="NCBI Taxonomy" id="2759911"/>
    <lineage>
        <taxon>Archaea</taxon>
        <taxon>Methanobacteriati</taxon>
        <taxon>Methanobacteriota</taxon>
        <taxon>Stenosarchaea group</taxon>
        <taxon>Methanomicrobia</taxon>
        <taxon>Methanosarcinales</taxon>
        <taxon>ANME-2 cluster</taxon>
        <taxon>Candidatus Methanogasteraceae</taxon>
        <taxon>Candidatus Methanogaster</taxon>
    </lineage>
</organism>
<dbReference type="EMBL" id="MT630750">
    <property type="protein sequence ID" value="QNO42570.1"/>
    <property type="molecule type" value="Genomic_DNA"/>
</dbReference>
<evidence type="ECO:0000313" key="4">
    <source>
        <dbReference type="EMBL" id="QNO42485.1"/>
    </source>
</evidence>
<dbReference type="EMBL" id="MT630785">
    <property type="protein sequence ID" value="QNO42986.1"/>
    <property type="molecule type" value="Genomic_DNA"/>
</dbReference>
<reference evidence="9" key="1">
    <citation type="submission" date="2020-06" db="EMBL/GenBank/DDBJ databases">
        <title>Unique genomic features of the anaerobic methanotrophic archaea.</title>
        <authorList>
            <person name="Chadwick G.L."/>
            <person name="Skennerton C.T."/>
            <person name="Laso-Perez R."/>
            <person name="Leu A.O."/>
            <person name="Speth D.R."/>
            <person name="Yu H."/>
            <person name="Morgan-Lang C."/>
            <person name="Hatzenpichler R."/>
            <person name="Goudeau D."/>
            <person name="Malmstrom R."/>
            <person name="Brazelton W.J."/>
            <person name="Woyke T."/>
            <person name="Hallam S.J."/>
            <person name="Tyson G.W."/>
            <person name="Wegener G."/>
            <person name="Boetius A."/>
            <person name="Orphan V."/>
        </authorList>
    </citation>
    <scope>NUCLEOTIDE SEQUENCE</scope>
</reference>
<dbReference type="EMBL" id="MT630651">
    <property type="protein sequence ID" value="QNO41565.1"/>
    <property type="molecule type" value="Genomic_DNA"/>
</dbReference>
<evidence type="ECO:0000313" key="9">
    <source>
        <dbReference type="EMBL" id="QNO43526.1"/>
    </source>
</evidence>